<dbReference type="PANTHER" id="PTHR10907:SF47">
    <property type="entry name" value="REGUCALCIN"/>
    <property type="match status" value="1"/>
</dbReference>
<dbReference type="InterPro" id="IPR005511">
    <property type="entry name" value="SMP-30"/>
</dbReference>
<proteinExistence type="inferred from homology"/>
<keyword evidence="7" id="KW-1185">Reference proteome</keyword>
<comment type="cofactor">
    <cofactor evidence="3">
        <name>Zn(2+)</name>
        <dbReference type="ChEBI" id="CHEBI:29105"/>
    </cofactor>
    <text evidence="3">Binds 1 divalent metal cation per subunit.</text>
</comment>
<organism evidence="6 7">
    <name type="scientific">Paenibacillus sabuli</name>
    <dbReference type="NCBI Taxonomy" id="2772509"/>
    <lineage>
        <taxon>Bacteria</taxon>
        <taxon>Bacillati</taxon>
        <taxon>Bacillota</taxon>
        <taxon>Bacilli</taxon>
        <taxon>Bacillales</taxon>
        <taxon>Paenibacillaceae</taxon>
        <taxon>Paenibacillus</taxon>
    </lineage>
</organism>
<feature type="region of interest" description="Disordered" evidence="4">
    <location>
        <begin position="1"/>
        <end position="64"/>
    </location>
</feature>
<dbReference type="PRINTS" id="PR01790">
    <property type="entry name" value="SMP30FAMILY"/>
</dbReference>
<feature type="compositionally biased region" description="Gly residues" evidence="4">
    <location>
        <begin position="28"/>
        <end position="63"/>
    </location>
</feature>
<dbReference type="SUPFAM" id="SSF63829">
    <property type="entry name" value="Calcium-dependent phosphotriesterase"/>
    <property type="match status" value="1"/>
</dbReference>
<dbReference type="InterPro" id="IPR013658">
    <property type="entry name" value="SGL"/>
</dbReference>
<evidence type="ECO:0000313" key="6">
    <source>
        <dbReference type="EMBL" id="MBD2848656.1"/>
    </source>
</evidence>
<name>A0A927GUS2_9BACL</name>
<reference evidence="6" key="1">
    <citation type="submission" date="2020-09" db="EMBL/GenBank/DDBJ databases">
        <title>A novel bacterium of genus Paenibacillus, isolated from South China Sea.</title>
        <authorList>
            <person name="Huang H."/>
            <person name="Mo K."/>
            <person name="Hu Y."/>
        </authorList>
    </citation>
    <scope>NUCLEOTIDE SEQUENCE</scope>
    <source>
        <strain evidence="6">IB182496</strain>
    </source>
</reference>
<dbReference type="Gene3D" id="2.120.10.30">
    <property type="entry name" value="TolB, C-terminal domain"/>
    <property type="match status" value="1"/>
</dbReference>
<evidence type="ECO:0000256" key="4">
    <source>
        <dbReference type="SAM" id="MobiDB-lite"/>
    </source>
</evidence>
<evidence type="ECO:0000256" key="3">
    <source>
        <dbReference type="PIRSR" id="PIRSR605511-2"/>
    </source>
</evidence>
<protein>
    <submittedName>
        <fullName evidence="6">SMP-30/gluconolactonase/LRE family protein</fullName>
    </submittedName>
</protein>
<dbReference type="Pfam" id="PF08450">
    <property type="entry name" value="SGL"/>
    <property type="match status" value="1"/>
</dbReference>
<dbReference type="GO" id="GO:0005509">
    <property type="term" value="F:calcium ion binding"/>
    <property type="evidence" value="ECO:0007669"/>
    <property type="project" value="TreeGrafter"/>
</dbReference>
<dbReference type="EMBL" id="JACXIZ010000087">
    <property type="protein sequence ID" value="MBD2848656.1"/>
    <property type="molecule type" value="Genomic_DNA"/>
</dbReference>
<evidence type="ECO:0000313" key="7">
    <source>
        <dbReference type="Proteomes" id="UP000621560"/>
    </source>
</evidence>
<sequence>MSHPSRGIDGRHAGGGIDGDGDIDGIEGIEGSGGGRDGIGGSGGIDGDGGGLEGSGGINGESGGLERRSVISYEGREALPDGMTIDAQGMLWVAEWDGWRVSRWNPHTGEPLGYVEVPAQQVTSCAFGGPDGDVLLITTAREGLTEQELARQPHAGGVFRARVGIAGDSAHRFAG</sequence>
<gene>
    <name evidence="6" type="ORF">IDH44_26090</name>
</gene>
<feature type="compositionally biased region" description="Basic and acidic residues" evidence="4">
    <location>
        <begin position="1"/>
        <end position="12"/>
    </location>
</feature>
<keyword evidence="3" id="KW-0479">Metal-binding</keyword>
<dbReference type="AlphaFoldDB" id="A0A927GUS2"/>
<dbReference type="GO" id="GO:0019853">
    <property type="term" value="P:L-ascorbic acid biosynthetic process"/>
    <property type="evidence" value="ECO:0007669"/>
    <property type="project" value="TreeGrafter"/>
</dbReference>
<accession>A0A927GUS2</accession>
<evidence type="ECO:0000256" key="1">
    <source>
        <dbReference type="ARBA" id="ARBA00008853"/>
    </source>
</evidence>
<comment type="caution">
    <text evidence="6">The sequence shown here is derived from an EMBL/GenBank/DDBJ whole genome shotgun (WGS) entry which is preliminary data.</text>
</comment>
<dbReference type="PANTHER" id="PTHR10907">
    <property type="entry name" value="REGUCALCIN"/>
    <property type="match status" value="1"/>
</dbReference>
<evidence type="ECO:0000259" key="5">
    <source>
        <dbReference type="Pfam" id="PF08450"/>
    </source>
</evidence>
<feature type="domain" description="SMP-30/Gluconolactonase/LRE-like region" evidence="5">
    <location>
        <begin position="66"/>
        <end position="141"/>
    </location>
</feature>
<feature type="binding site" evidence="3">
    <location>
        <position position="81"/>
    </location>
    <ligand>
        <name>a divalent metal cation</name>
        <dbReference type="ChEBI" id="CHEBI:60240"/>
    </ligand>
</feature>
<keyword evidence="3" id="KW-0862">Zinc</keyword>
<comment type="similarity">
    <text evidence="1">Belongs to the SMP-30/CGR1 family.</text>
</comment>
<feature type="active site" description="Proton donor/acceptor" evidence="2">
    <location>
        <position position="81"/>
    </location>
</feature>
<dbReference type="Proteomes" id="UP000621560">
    <property type="component" value="Unassembled WGS sequence"/>
</dbReference>
<dbReference type="InterPro" id="IPR011042">
    <property type="entry name" value="6-blade_b-propeller_TolB-like"/>
</dbReference>
<dbReference type="GO" id="GO:0004341">
    <property type="term" value="F:gluconolactonase activity"/>
    <property type="evidence" value="ECO:0007669"/>
    <property type="project" value="TreeGrafter"/>
</dbReference>
<evidence type="ECO:0000256" key="2">
    <source>
        <dbReference type="PIRSR" id="PIRSR605511-1"/>
    </source>
</evidence>